<feature type="domain" description="UFSP1/2/DUB catalytic" evidence="2">
    <location>
        <begin position="233"/>
        <end position="500"/>
    </location>
</feature>
<sequence>MASIPRERAKFMADRMAKSSAIRGDDTCSAVVECCDSETRSSTIQPSPSALVVEFQPASRIEMASILRERAKFMADRMAKASAIRGDDTCSAIVECCDGETRSSTIQPSHAALVVEFQPASKKMSACPVCNLRLPLSQIESHVNAHFEDEIDPQIANDHYLALQLASSSSSDPPPTLKEAPFLDPFNKIVPFPQNDDVVRSETKSPFYRVGNGGLISLLTTCLVESKTKPLECSTSLLSGYVDHFQSTKEDKGWGCGWRNIQMQCSHLLSRRDQEVKRVLFGGSEFVPDIPSLQRWLELAWRSGFDVSGGLHFDKRIYGCKKWIGTTECAALLRSFGLRARVVDFAPEKSRSMYLSVPGSAVAPKRRAYGPMDRYVVKKGASGVEKGVDSRGSTSSRIGKGAVLMDWVWNYFSDNRLDVSSGVHMTNKGPLYFQHEGHSRTIVGIQRRLQGTTFTPQYNLLILDPADFTRDIEKALVDKKGWEGYLKRGAHTLTCPEYQVSPSNSDILPFFSTFFRTILFRLAFGGVESEAESCCFKPSSPETIAFFE</sequence>
<dbReference type="Gene3D" id="3.90.70.130">
    <property type="match status" value="1"/>
</dbReference>
<dbReference type="PANTHER" id="PTHR48153:SF4">
    <property type="entry name" value="UBIQUITIN CARBOXYL-TERMINAL HYDROLASE MUG105"/>
    <property type="match status" value="1"/>
</dbReference>
<gene>
    <name evidence="3" type="ORF">F2Q70_00032392</name>
</gene>
<dbReference type="PANTHER" id="PTHR48153">
    <property type="entry name" value="UFM1-SPECIFIC PROTEASE 2"/>
    <property type="match status" value="1"/>
</dbReference>
<accession>A0A8S9FVW1</accession>
<name>A0A8S9FVW1_BRACR</name>
<reference evidence="3" key="1">
    <citation type="submission" date="2019-12" db="EMBL/GenBank/DDBJ databases">
        <title>Genome sequencing and annotation of Brassica cretica.</title>
        <authorList>
            <person name="Studholme D.J."/>
            <person name="Sarris P.F."/>
        </authorList>
    </citation>
    <scope>NUCLEOTIDE SEQUENCE</scope>
    <source>
        <strain evidence="3">PFS-102/07</strain>
        <tissue evidence="3">Leaf</tissue>
    </source>
</reference>
<keyword evidence="1" id="KW-0378">Hydrolase</keyword>
<evidence type="ECO:0000259" key="2">
    <source>
        <dbReference type="Pfam" id="PF07910"/>
    </source>
</evidence>
<feature type="non-terminal residue" evidence="3">
    <location>
        <position position="1"/>
    </location>
</feature>
<evidence type="ECO:0000256" key="1">
    <source>
        <dbReference type="ARBA" id="ARBA00022801"/>
    </source>
</evidence>
<proteinExistence type="predicted"/>
<dbReference type="GO" id="GO:0019783">
    <property type="term" value="F:ubiquitin-like protein peptidase activity"/>
    <property type="evidence" value="ECO:0007669"/>
    <property type="project" value="UniProtKB-ARBA"/>
</dbReference>
<dbReference type="AlphaFoldDB" id="A0A8S9FVW1"/>
<protein>
    <recommendedName>
        <fullName evidence="2">UFSP1/2/DUB catalytic domain-containing protein</fullName>
    </recommendedName>
</protein>
<organism evidence="3">
    <name type="scientific">Brassica cretica</name>
    <name type="common">Mustard</name>
    <dbReference type="NCBI Taxonomy" id="69181"/>
    <lineage>
        <taxon>Eukaryota</taxon>
        <taxon>Viridiplantae</taxon>
        <taxon>Streptophyta</taxon>
        <taxon>Embryophyta</taxon>
        <taxon>Tracheophyta</taxon>
        <taxon>Spermatophyta</taxon>
        <taxon>Magnoliopsida</taxon>
        <taxon>eudicotyledons</taxon>
        <taxon>Gunneridae</taxon>
        <taxon>Pentapetalae</taxon>
        <taxon>rosids</taxon>
        <taxon>malvids</taxon>
        <taxon>Brassicales</taxon>
        <taxon>Brassicaceae</taxon>
        <taxon>Brassiceae</taxon>
        <taxon>Brassica</taxon>
    </lineage>
</organism>
<dbReference type="EMBL" id="QGKY02002305">
    <property type="protein sequence ID" value="KAF2534832.1"/>
    <property type="molecule type" value="Genomic_DNA"/>
</dbReference>
<comment type="caution">
    <text evidence="3">The sequence shown here is derived from an EMBL/GenBank/DDBJ whole genome shotgun (WGS) entry which is preliminary data.</text>
</comment>
<dbReference type="Pfam" id="PF07910">
    <property type="entry name" value="Peptidase_C78"/>
    <property type="match status" value="1"/>
</dbReference>
<dbReference type="InterPro" id="IPR012462">
    <property type="entry name" value="UFSP1/2_DUB_cat"/>
</dbReference>
<evidence type="ECO:0000313" key="3">
    <source>
        <dbReference type="EMBL" id="KAF2534832.1"/>
    </source>
</evidence>